<evidence type="ECO:0000313" key="3">
    <source>
        <dbReference type="EMBL" id="CAB4892674.1"/>
    </source>
</evidence>
<proteinExistence type="predicted"/>
<accession>A0A6J7AVE5</accession>
<dbReference type="EMBL" id="CAFABA010000162">
    <property type="protein sequence ID" value="CAB4836288.1"/>
    <property type="molecule type" value="Genomic_DNA"/>
</dbReference>
<evidence type="ECO:0000313" key="2">
    <source>
        <dbReference type="EMBL" id="CAB4836288.1"/>
    </source>
</evidence>
<reference evidence="2" key="1">
    <citation type="submission" date="2020-05" db="EMBL/GenBank/DDBJ databases">
        <authorList>
            <person name="Chiriac C."/>
            <person name="Salcher M."/>
            <person name="Ghai R."/>
            <person name="Kavagutti S V."/>
        </authorList>
    </citation>
    <scope>NUCLEOTIDE SEQUENCE</scope>
</reference>
<protein>
    <submittedName>
        <fullName evidence="2">Unannotated protein</fullName>
    </submittedName>
</protein>
<dbReference type="Gene3D" id="3.10.129.10">
    <property type="entry name" value="Hotdog Thioesterase"/>
    <property type="match status" value="2"/>
</dbReference>
<dbReference type="EMBL" id="CAEZYR010000089">
    <property type="protein sequence ID" value="CAB4756988.1"/>
    <property type="molecule type" value="Genomic_DNA"/>
</dbReference>
<sequence length="268" mass="28774">MTSQLDTIHARIGIGGVVADNRLQSVHLEPYPQLCAHGVVRIAVWVLMADIIGGWEAERSSGTDWTFTTDLSVRAPVLRVPARVEGTSVALRIGKGNVAAEAFMHDETGELFAYSQVGFIRMPRRPNDPPKPDMASSAKNWGQREQLGSLLAEAAGAQVIDPVIGHVEVVLDDALRNPAGAMQGAMVALVGELASEELATHHLGRQHVVTDIDVRYLAMGRVGPIYSRAAFIGPPALGSIRVELRDRGNNDRLMSAMLARVAPAPEPS</sequence>
<dbReference type="InterPro" id="IPR029069">
    <property type="entry name" value="HotDog_dom_sf"/>
</dbReference>
<gene>
    <name evidence="1" type="ORF">UFOPK2754_02166</name>
    <name evidence="2" type="ORF">UFOPK3139_02776</name>
    <name evidence="3" type="ORF">UFOPK3543_00387</name>
</gene>
<dbReference type="SUPFAM" id="SSF54637">
    <property type="entry name" value="Thioesterase/thiol ester dehydrase-isomerase"/>
    <property type="match status" value="1"/>
</dbReference>
<evidence type="ECO:0000313" key="1">
    <source>
        <dbReference type="EMBL" id="CAB4756988.1"/>
    </source>
</evidence>
<organism evidence="2">
    <name type="scientific">freshwater metagenome</name>
    <dbReference type="NCBI Taxonomy" id="449393"/>
    <lineage>
        <taxon>unclassified sequences</taxon>
        <taxon>metagenomes</taxon>
        <taxon>ecological metagenomes</taxon>
    </lineage>
</organism>
<dbReference type="EMBL" id="CAFBMH010000008">
    <property type="protein sequence ID" value="CAB4892674.1"/>
    <property type="molecule type" value="Genomic_DNA"/>
</dbReference>
<name>A0A6J7AVE5_9ZZZZ</name>
<dbReference type="AlphaFoldDB" id="A0A6J7AVE5"/>